<evidence type="ECO:0000313" key="2">
    <source>
        <dbReference type="EMBL" id="KAJ1138564.1"/>
    </source>
</evidence>
<reference evidence="2" key="1">
    <citation type="journal article" date="2022" name="bioRxiv">
        <title>Sequencing and chromosome-scale assembly of the giantPleurodeles waltlgenome.</title>
        <authorList>
            <person name="Brown T."/>
            <person name="Elewa A."/>
            <person name="Iarovenko S."/>
            <person name="Subramanian E."/>
            <person name="Araus A.J."/>
            <person name="Petzold A."/>
            <person name="Susuki M."/>
            <person name="Suzuki K.-i.T."/>
            <person name="Hayashi T."/>
            <person name="Toyoda A."/>
            <person name="Oliveira C."/>
            <person name="Osipova E."/>
            <person name="Leigh N.D."/>
            <person name="Simon A."/>
            <person name="Yun M.H."/>
        </authorList>
    </citation>
    <scope>NUCLEOTIDE SEQUENCE</scope>
    <source>
        <strain evidence="2">20211129_DDA</strain>
        <tissue evidence="2">Liver</tissue>
    </source>
</reference>
<dbReference type="Proteomes" id="UP001066276">
    <property type="component" value="Chromosome 6"/>
</dbReference>
<accession>A0AAV7QFW9</accession>
<evidence type="ECO:0000313" key="3">
    <source>
        <dbReference type="Proteomes" id="UP001066276"/>
    </source>
</evidence>
<name>A0AAV7QFW9_PLEWA</name>
<sequence>MAAQQAAPLWGFRAPYRHPVLGGCGRQEENGGMGCRGAPGGPTKIFSVCHADTENRDGCNCTVAPLPLRRLHSEPASLWKGVSHWAGGRPSRGRPPAQRETQNTRGGLLTAQRYSGGPRQAGGYRRRPGSE</sequence>
<proteinExistence type="predicted"/>
<dbReference type="EMBL" id="JANPWB010000010">
    <property type="protein sequence ID" value="KAJ1138564.1"/>
    <property type="molecule type" value="Genomic_DNA"/>
</dbReference>
<keyword evidence="3" id="KW-1185">Reference proteome</keyword>
<feature type="region of interest" description="Disordered" evidence="1">
    <location>
        <begin position="82"/>
        <end position="131"/>
    </location>
</feature>
<gene>
    <name evidence="2" type="ORF">NDU88_004945</name>
</gene>
<protein>
    <submittedName>
        <fullName evidence="2">Uncharacterized protein</fullName>
    </submittedName>
</protein>
<evidence type="ECO:0000256" key="1">
    <source>
        <dbReference type="SAM" id="MobiDB-lite"/>
    </source>
</evidence>
<dbReference type="AlphaFoldDB" id="A0AAV7QFW9"/>
<organism evidence="2 3">
    <name type="scientific">Pleurodeles waltl</name>
    <name type="common">Iberian ribbed newt</name>
    <dbReference type="NCBI Taxonomy" id="8319"/>
    <lineage>
        <taxon>Eukaryota</taxon>
        <taxon>Metazoa</taxon>
        <taxon>Chordata</taxon>
        <taxon>Craniata</taxon>
        <taxon>Vertebrata</taxon>
        <taxon>Euteleostomi</taxon>
        <taxon>Amphibia</taxon>
        <taxon>Batrachia</taxon>
        <taxon>Caudata</taxon>
        <taxon>Salamandroidea</taxon>
        <taxon>Salamandridae</taxon>
        <taxon>Pleurodelinae</taxon>
        <taxon>Pleurodeles</taxon>
    </lineage>
</organism>
<comment type="caution">
    <text evidence="2">The sequence shown here is derived from an EMBL/GenBank/DDBJ whole genome shotgun (WGS) entry which is preliminary data.</text>
</comment>